<keyword evidence="2 5" id="KW-0328">Glycosyltransferase</keyword>
<dbReference type="EMBL" id="JAVTTO010000002">
    <property type="protein sequence ID" value="MDT7831938.1"/>
    <property type="molecule type" value="Genomic_DNA"/>
</dbReference>
<dbReference type="PANTHER" id="PTHR43179:SF12">
    <property type="entry name" value="GALACTOFURANOSYLTRANSFERASE GLFT2"/>
    <property type="match status" value="1"/>
</dbReference>
<dbReference type="InterPro" id="IPR029044">
    <property type="entry name" value="Nucleotide-diphossugar_trans"/>
</dbReference>
<evidence type="ECO:0000313" key="5">
    <source>
        <dbReference type="EMBL" id="MDT7831938.1"/>
    </source>
</evidence>
<evidence type="ECO:0000256" key="1">
    <source>
        <dbReference type="ARBA" id="ARBA00006739"/>
    </source>
</evidence>
<evidence type="ECO:0000256" key="2">
    <source>
        <dbReference type="ARBA" id="ARBA00022676"/>
    </source>
</evidence>
<evidence type="ECO:0000259" key="4">
    <source>
        <dbReference type="Pfam" id="PF00535"/>
    </source>
</evidence>
<keyword evidence="3 5" id="KW-0808">Transferase</keyword>
<dbReference type="RefSeq" id="WP_349241192.1">
    <property type="nucleotide sequence ID" value="NZ_JAVTTO010000002.1"/>
</dbReference>
<comment type="similarity">
    <text evidence="1">Belongs to the glycosyltransferase 2 family.</text>
</comment>
<dbReference type="GO" id="GO:0016757">
    <property type="term" value="F:glycosyltransferase activity"/>
    <property type="evidence" value="ECO:0007669"/>
    <property type="project" value="UniProtKB-KW"/>
</dbReference>
<reference evidence="5 6" key="1">
    <citation type="submission" date="2023-09" db="EMBL/GenBank/DDBJ databases">
        <title>Novel taxa isolated from Blanes Bay.</title>
        <authorList>
            <person name="Rey-Velasco X."/>
            <person name="Lucena T."/>
        </authorList>
    </citation>
    <scope>NUCLEOTIDE SEQUENCE [LARGE SCALE GENOMIC DNA]</scope>
    <source>
        <strain evidence="5 6">S356</strain>
    </source>
</reference>
<dbReference type="InterPro" id="IPR001173">
    <property type="entry name" value="Glyco_trans_2-like"/>
</dbReference>
<organism evidence="5 6">
    <name type="scientific">Asprobacillus argus</name>
    <dbReference type="NCBI Taxonomy" id="3076534"/>
    <lineage>
        <taxon>Bacteria</taxon>
        <taxon>Pseudomonadati</taxon>
        <taxon>Bacteroidota</taxon>
        <taxon>Flavobacteriia</taxon>
        <taxon>Flavobacteriales</taxon>
        <taxon>Flavobacteriaceae</taxon>
        <taxon>Asprobacillus</taxon>
    </lineage>
</organism>
<dbReference type="Pfam" id="PF00535">
    <property type="entry name" value="Glycos_transf_2"/>
    <property type="match status" value="1"/>
</dbReference>
<evidence type="ECO:0000256" key="3">
    <source>
        <dbReference type="ARBA" id="ARBA00022679"/>
    </source>
</evidence>
<dbReference type="SUPFAM" id="SSF53448">
    <property type="entry name" value="Nucleotide-diphospho-sugar transferases"/>
    <property type="match status" value="1"/>
</dbReference>
<evidence type="ECO:0000313" key="6">
    <source>
        <dbReference type="Proteomes" id="UP001257277"/>
    </source>
</evidence>
<sequence length="267" mass="31299">MNCINSLMSSEDFNKKYQLEIIVVESNNEYDISYTFPENVKVIVPKEPFGFHRYLNIGIQNASGDFLALCNNDLIFHQSWFSEIVKVSTERRDILSFSPIDPTKELHKFSSDYVLGYKVTQHIKGWCLICKKEVFQKIKRLDNRFTFYYSDNDFALTLLYHGIKNAVVSASHVEHLHKIATKESSTEKDRFLEPDSAGKKIPKYLYHDSLKWILQDKRVLHDHLIYYNKWGNPNSMYRIAKYAESLNNLNLNVLTRILLGVKRAFKI</sequence>
<dbReference type="PANTHER" id="PTHR43179">
    <property type="entry name" value="RHAMNOSYLTRANSFERASE WBBL"/>
    <property type="match status" value="1"/>
</dbReference>
<feature type="domain" description="Glycosyltransferase 2-like" evidence="4">
    <location>
        <begin position="3"/>
        <end position="104"/>
    </location>
</feature>
<dbReference type="Gene3D" id="3.90.550.10">
    <property type="entry name" value="Spore Coat Polysaccharide Biosynthesis Protein SpsA, Chain A"/>
    <property type="match status" value="1"/>
</dbReference>
<gene>
    <name evidence="5" type="ORF">RQM59_06070</name>
</gene>
<accession>A0ABU3LFM4</accession>
<dbReference type="Proteomes" id="UP001257277">
    <property type="component" value="Unassembled WGS sequence"/>
</dbReference>
<protein>
    <submittedName>
        <fullName evidence="5">Glycosyltransferase</fullName>
        <ecNumber evidence="5">2.4.-.-</ecNumber>
    </submittedName>
</protein>
<comment type="caution">
    <text evidence="5">The sequence shown here is derived from an EMBL/GenBank/DDBJ whole genome shotgun (WGS) entry which is preliminary data.</text>
</comment>
<name>A0ABU3LFM4_9FLAO</name>
<proteinExistence type="inferred from homology"/>
<dbReference type="EC" id="2.4.-.-" evidence="5"/>
<keyword evidence="6" id="KW-1185">Reference proteome</keyword>